<organism evidence="1 2">
    <name type="scientific">Cirrhinus mrigala</name>
    <name type="common">Mrigala</name>
    <dbReference type="NCBI Taxonomy" id="683832"/>
    <lineage>
        <taxon>Eukaryota</taxon>
        <taxon>Metazoa</taxon>
        <taxon>Chordata</taxon>
        <taxon>Craniata</taxon>
        <taxon>Vertebrata</taxon>
        <taxon>Euteleostomi</taxon>
        <taxon>Actinopterygii</taxon>
        <taxon>Neopterygii</taxon>
        <taxon>Teleostei</taxon>
        <taxon>Ostariophysi</taxon>
        <taxon>Cypriniformes</taxon>
        <taxon>Cyprinidae</taxon>
        <taxon>Labeoninae</taxon>
        <taxon>Labeonini</taxon>
        <taxon>Cirrhinus</taxon>
    </lineage>
</organism>
<accession>A0ABD0NP90</accession>
<feature type="non-terminal residue" evidence="1">
    <location>
        <position position="1"/>
    </location>
</feature>
<dbReference type="EMBL" id="JAMKFB020000021">
    <property type="protein sequence ID" value="KAL0162153.1"/>
    <property type="molecule type" value="Genomic_DNA"/>
</dbReference>
<comment type="caution">
    <text evidence="1">The sequence shown here is derived from an EMBL/GenBank/DDBJ whole genome shotgun (WGS) entry which is preliminary data.</text>
</comment>
<reference evidence="1 2" key="1">
    <citation type="submission" date="2024-05" db="EMBL/GenBank/DDBJ databases">
        <title>Genome sequencing and assembly of Indian major carp, Cirrhinus mrigala (Hamilton, 1822).</title>
        <authorList>
            <person name="Mohindra V."/>
            <person name="Chowdhury L.M."/>
            <person name="Lal K."/>
            <person name="Jena J.K."/>
        </authorList>
    </citation>
    <scope>NUCLEOTIDE SEQUENCE [LARGE SCALE GENOMIC DNA]</scope>
    <source>
        <strain evidence="1">CM1030</strain>
        <tissue evidence="1">Blood</tissue>
    </source>
</reference>
<evidence type="ECO:0000313" key="1">
    <source>
        <dbReference type="EMBL" id="KAL0162153.1"/>
    </source>
</evidence>
<sequence>SFSHLPDLSACPFDQEYRIPYIESFTRLQRYSVSPQLVTSSSELHTTSSLDAYQGLVYHLLQLHAQYLM</sequence>
<name>A0ABD0NP90_CIRMR</name>
<dbReference type="AlphaFoldDB" id="A0ABD0NP90"/>
<proteinExistence type="predicted"/>
<evidence type="ECO:0000313" key="2">
    <source>
        <dbReference type="Proteomes" id="UP001529510"/>
    </source>
</evidence>
<feature type="non-terminal residue" evidence="1">
    <location>
        <position position="69"/>
    </location>
</feature>
<dbReference type="InterPro" id="IPR028246">
    <property type="entry name" value="CATSPERG"/>
</dbReference>
<gene>
    <name evidence="1" type="ORF">M9458_041549</name>
</gene>
<protein>
    <submittedName>
        <fullName evidence="1">Uncharacterized protein</fullName>
    </submittedName>
</protein>
<keyword evidence="2" id="KW-1185">Reference proteome</keyword>
<dbReference type="Proteomes" id="UP001529510">
    <property type="component" value="Unassembled WGS sequence"/>
</dbReference>
<dbReference type="PANTHER" id="PTHR14327:SF1">
    <property type="entry name" value="CATION CHANNEL SPERM-ASSOCIATED AUXILIARY SUBUNIT GAMMA"/>
    <property type="match status" value="1"/>
</dbReference>
<dbReference type="PANTHER" id="PTHR14327">
    <property type="entry name" value="CATION CHANNEL SPERM-ASSOCIATED PROTEIN SUBUNIT GAMMA"/>
    <property type="match status" value="1"/>
</dbReference>